<protein>
    <submittedName>
        <fullName evidence="2">Uncharacterized protein</fullName>
    </submittedName>
</protein>
<comment type="caution">
    <text evidence="2">The sequence shown here is derived from an EMBL/GenBank/DDBJ whole genome shotgun (WGS) entry which is preliminary data.</text>
</comment>
<reference evidence="2" key="1">
    <citation type="journal article" date="2015" name="Nature">
        <title>Complex archaea that bridge the gap between prokaryotes and eukaryotes.</title>
        <authorList>
            <person name="Spang A."/>
            <person name="Saw J.H."/>
            <person name="Jorgensen S.L."/>
            <person name="Zaremba-Niedzwiedzka K."/>
            <person name="Martijn J."/>
            <person name="Lind A.E."/>
            <person name="van Eijk R."/>
            <person name="Schleper C."/>
            <person name="Guy L."/>
            <person name="Ettema T.J."/>
        </authorList>
    </citation>
    <scope>NUCLEOTIDE SEQUENCE</scope>
</reference>
<proteinExistence type="predicted"/>
<dbReference type="EMBL" id="LAZR01041410">
    <property type="protein sequence ID" value="KKL12063.1"/>
    <property type="molecule type" value="Genomic_DNA"/>
</dbReference>
<sequence>MKQPSRDKQLKRSIRVLTNFSGVHPKSVIVKVFGCHSCVWINSVLCPHKIKKGEHHSNKVCSQRFRFLQEHWELSGSQIKYFQREELVKLKLLSDTMLNDWAESGELHDKFDKISKNIITLTDKIRRQDEGIKIGGDISVSVTQLKDIIDTQAKSVDGKDIVKEAELIEDDNKQDNRKGRGVSEKEV</sequence>
<dbReference type="AlphaFoldDB" id="A0A0F9DJ73"/>
<accession>A0A0F9DJ73</accession>
<evidence type="ECO:0000256" key="1">
    <source>
        <dbReference type="SAM" id="MobiDB-lite"/>
    </source>
</evidence>
<name>A0A0F9DJ73_9ZZZZ</name>
<gene>
    <name evidence="2" type="ORF">LCGC14_2539530</name>
</gene>
<feature type="region of interest" description="Disordered" evidence="1">
    <location>
        <begin position="167"/>
        <end position="187"/>
    </location>
</feature>
<organism evidence="2">
    <name type="scientific">marine sediment metagenome</name>
    <dbReference type="NCBI Taxonomy" id="412755"/>
    <lineage>
        <taxon>unclassified sequences</taxon>
        <taxon>metagenomes</taxon>
        <taxon>ecological metagenomes</taxon>
    </lineage>
</organism>
<evidence type="ECO:0000313" key="2">
    <source>
        <dbReference type="EMBL" id="KKL12063.1"/>
    </source>
</evidence>